<reference evidence="8" key="3">
    <citation type="submission" date="2010-09" db="EMBL/GenBank/DDBJ databases">
        <title>Annotation of Gaeumannomyces graminis var. tritici R3-111a-1.</title>
        <authorList>
            <consortium name="The Broad Institute Genome Sequencing Platform"/>
            <person name="Ma L.-J."/>
            <person name="Dead R."/>
            <person name="Young S.K."/>
            <person name="Zeng Q."/>
            <person name="Gargeya S."/>
            <person name="Fitzgerald M."/>
            <person name="Haas B."/>
            <person name="Abouelleil A."/>
            <person name="Alvarado L."/>
            <person name="Arachchi H.M."/>
            <person name="Berlin A."/>
            <person name="Brown A."/>
            <person name="Chapman S.B."/>
            <person name="Chen Z."/>
            <person name="Dunbar C."/>
            <person name="Freedman E."/>
            <person name="Gearin G."/>
            <person name="Gellesch M."/>
            <person name="Goldberg J."/>
            <person name="Griggs A."/>
            <person name="Gujja S."/>
            <person name="Heiman D."/>
            <person name="Howarth C."/>
            <person name="Larson L."/>
            <person name="Lui A."/>
            <person name="MacDonald P.J.P."/>
            <person name="Mehta T."/>
            <person name="Montmayeur A."/>
            <person name="Murphy C."/>
            <person name="Neiman D."/>
            <person name="Pearson M."/>
            <person name="Priest M."/>
            <person name="Roberts A."/>
            <person name="Saif S."/>
            <person name="Shea T."/>
            <person name="Shenoy N."/>
            <person name="Sisk P."/>
            <person name="Stolte C."/>
            <person name="Sykes S."/>
            <person name="Yandava C."/>
            <person name="Wortman J."/>
            <person name="Nusbaum C."/>
            <person name="Birren B."/>
        </authorList>
    </citation>
    <scope>NUCLEOTIDE SEQUENCE</scope>
    <source>
        <strain evidence="8">R3-111a-1</strain>
    </source>
</reference>
<feature type="region of interest" description="Disordered" evidence="7">
    <location>
        <begin position="1"/>
        <end position="50"/>
    </location>
</feature>
<feature type="compositionally biased region" description="Basic residues" evidence="7">
    <location>
        <begin position="14"/>
        <end position="27"/>
    </location>
</feature>
<comment type="similarity">
    <text evidence="2 6">Belongs to the peroxisomal membrane protein PXMP2/4 family.</text>
</comment>
<accession>J3P6F5</accession>
<reference evidence="10" key="1">
    <citation type="submission" date="2010-07" db="EMBL/GenBank/DDBJ databases">
        <title>The genome sequence of Gaeumannomyces graminis var. tritici strain R3-111a-1.</title>
        <authorList>
            <consortium name="The Broad Institute Genome Sequencing Platform"/>
            <person name="Ma L.-J."/>
            <person name="Dead R."/>
            <person name="Young S."/>
            <person name="Zeng Q."/>
            <person name="Koehrsen M."/>
            <person name="Alvarado L."/>
            <person name="Berlin A."/>
            <person name="Chapman S.B."/>
            <person name="Chen Z."/>
            <person name="Freedman E."/>
            <person name="Gellesch M."/>
            <person name="Goldberg J."/>
            <person name="Griggs A."/>
            <person name="Gujja S."/>
            <person name="Heilman E.R."/>
            <person name="Heiman D."/>
            <person name="Hepburn T."/>
            <person name="Howarth C."/>
            <person name="Jen D."/>
            <person name="Larson L."/>
            <person name="Mehta T."/>
            <person name="Neiman D."/>
            <person name="Pearson M."/>
            <person name="Roberts A."/>
            <person name="Saif S."/>
            <person name="Shea T."/>
            <person name="Shenoy N."/>
            <person name="Sisk P."/>
            <person name="Stolte C."/>
            <person name="Sykes S."/>
            <person name="Walk T."/>
            <person name="White J."/>
            <person name="Yandava C."/>
            <person name="Haas B."/>
            <person name="Nusbaum C."/>
            <person name="Birren B."/>
        </authorList>
    </citation>
    <scope>NUCLEOTIDE SEQUENCE [LARGE SCALE GENOMIC DNA]</scope>
    <source>
        <strain evidence="10">R3-111a-1</strain>
    </source>
</reference>
<evidence type="ECO:0000313" key="8">
    <source>
        <dbReference type="EMBL" id="EJT72229.1"/>
    </source>
</evidence>
<dbReference type="GO" id="GO:0016020">
    <property type="term" value="C:membrane"/>
    <property type="evidence" value="ECO:0007669"/>
    <property type="project" value="UniProtKB-SubCell"/>
</dbReference>
<comment type="subcellular location">
    <subcellularLocation>
        <location evidence="1">Membrane</location>
        <topology evidence="1">Multi-pass membrane protein</topology>
    </subcellularLocation>
</comment>
<organism evidence="8">
    <name type="scientific">Gaeumannomyces tritici (strain R3-111a-1)</name>
    <name type="common">Wheat and barley take-all root rot fungus</name>
    <name type="synonym">Gaeumannomyces graminis var. tritici</name>
    <dbReference type="NCBI Taxonomy" id="644352"/>
    <lineage>
        <taxon>Eukaryota</taxon>
        <taxon>Fungi</taxon>
        <taxon>Dikarya</taxon>
        <taxon>Ascomycota</taxon>
        <taxon>Pezizomycotina</taxon>
        <taxon>Sordariomycetes</taxon>
        <taxon>Sordariomycetidae</taxon>
        <taxon>Magnaporthales</taxon>
        <taxon>Magnaporthaceae</taxon>
        <taxon>Gaeumannomyces</taxon>
    </lineage>
</organism>
<dbReference type="GeneID" id="20349553"/>
<evidence type="ECO:0000256" key="1">
    <source>
        <dbReference type="ARBA" id="ARBA00004141"/>
    </source>
</evidence>
<dbReference type="PANTHER" id="PTHR11266">
    <property type="entry name" value="PEROXISOMAL MEMBRANE PROTEIN 2, PXMP2 MPV17"/>
    <property type="match status" value="1"/>
</dbReference>
<keyword evidence="10" id="KW-1185">Reference proteome</keyword>
<dbReference type="VEuPathDB" id="FungiDB:GGTG_09095"/>
<evidence type="ECO:0000256" key="7">
    <source>
        <dbReference type="SAM" id="MobiDB-lite"/>
    </source>
</evidence>
<dbReference type="AlphaFoldDB" id="J3P6F5"/>
<dbReference type="EnsemblFungi" id="EJT72229">
    <property type="protein sequence ID" value="EJT72229"/>
    <property type="gene ID" value="GGTG_09095"/>
</dbReference>
<dbReference type="EMBL" id="GL385399">
    <property type="protein sequence ID" value="EJT72229.1"/>
    <property type="molecule type" value="Genomic_DNA"/>
</dbReference>
<dbReference type="RefSeq" id="XP_009225203.1">
    <property type="nucleotide sequence ID" value="XM_009226939.1"/>
</dbReference>
<dbReference type="Pfam" id="PF04117">
    <property type="entry name" value="Mpv17_PMP22"/>
    <property type="match status" value="1"/>
</dbReference>
<dbReference type="InterPro" id="IPR007248">
    <property type="entry name" value="Mpv17_PMP22"/>
</dbReference>
<sequence length="289" mass="31497">MTQQHPLLRLARAVARRRPQPRLRNRPPQRSSSSSSTKKPLQEDPIPVPSTVPPVPVAAWWQRLGPLSRAASAYGRAQRRRPHATQLCTSLAIYLAADLSAQRMAGGVVDGEEVEAAYDPARTVRSLVIGGLASIPGYKWFMFLSYNFNYRSRLASLAVKIAINQSFFTPLFNSYFFGMHSLLSGDSLGQVADRIRRTVPTSVVNSLKLWPAVTAFSFTFLPPEYRSAFAGVVAVGWQTYLAFLNRKAELLAHEEEAAAAATVVGGVDERQGTACAPTGAMAVAAPTPR</sequence>
<dbReference type="STRING" id="644352.J3P6F5"/>
<protein>
    <recommendedName>
        <fullName evidence="11">Mpv17/PMP22 family protein</fullName>
    </recommendedName>
</protein>
<evidence type="ECO:0008006" key="11">
    <source>
        <dbReference type="Google" id="ProtNLM"/>
    </source>
</evidence>
<dbReference type="HOGENOM" id="CLU_049109_10_1_1"/>
<dbReference type="OrthoDB" id="430207at2759"/>
<feature type="compositionally biased region" description="Low complexity" evidence="7">
    <location>
        <begin position="1"/>
        <end position="13"/>
    </location>
</feature>
<dbReference type="Proteomes" id="UP000006039">
    <property type="component" value="Unassembled WGS sequence"/>
</dbReference>
<evidence type="ECO:0000256" key="4">
    <source>
        <dbReference type="ARBA" id="ARBA00022989"/>
    </source>
</evidence>
<name>J3P6F5_GAET3</name>
<evidence type="ECO:0000256" key="2">
    <source>
        <dbReference type="ARBA" id="ARBA00006824"/>
    </source>
</evidence>
<evidence type="ECO:0000313" key="9">
    <source>
        <dbReference type="EnsemblFungi" id="EJT72229"/>
    </source>
</evidence>
<reference evidence="8" key="2">
    <citation type="submission" date="2010-07" db="EMBL/GenBank/DDBJ databases">
        <authorList>
            <consortium name="The Broad Institute Genome Sequencing Platform"/>
            <consortium name="Broad Institute Genome Sequencing Center for Infectious Disease"/>
            <person name="Ma L.-J."/>
            <person name="Dead R."/>
            <person name="Young S."/>
            <person name="Zeng Q."/>
            <person name="Koehrsen M."/>
            <person name="Alvarado L."/>
            <person name="Berlin A."/>
            <person name="Chapman S.B."/>
            <person name="Chen Z."/>
            <person name="Freedman E."/>
            <person name="Gellesch M."/>
            <person name="Goldberg J."/>
            <person name="Griggs A."/>
            <person name="Gujja S."/>
            <person name="Heilman E.R."/>
            <person name="Heiman D."/>
            <person name="Hepburn T."/>
            <person name="Howarth C."/>
            <person name="Jen D."/>
            <person name="Larson L."/>
            <person name="Mehta T."/>
            <person name="Neiman D."/>
            <person name="Pearson M."/>
            <person name="Roberts A."/>
            <person name="Saif S."/>
            <person name="Shea T."/>
            <person name="Shenoy N."/>
            <person name="Sisk P."/>
            <person name="Stolte C."/>
            <person name="Sykes S."/>
            <person name="Walk T."/>
            <person name="White J."/>
            <person name="Yandava C."/>
            <person name="Haas B."/>
            <person name="Nusbaum C."/>
            <person name="Birren B."/>
        </authorList>
    </citation>
    <scope>NUCLEOTIDE SEQUENCE</scope>
    <source>
        <strain evidence="8">R3-111a-1</strain>
    </source>
</reference>
<keyword evidence="5" id="KW-0472">Membrane</keyword>
<dbReference type="PANTHER" id="PTHR11266:SF113">
    <property type="entry name" value="MEMBRANE PROTEIN, MPV17_PMP22 FAMILY, PUTATIVE (AFU_ORTHOLOGUE AFUA_1G13840)-RELATED"/>
    <property type="match status" value="1"/>
</dbReference>
<dbReference type="GO" id="GO:0005739">
    <property type="term" value="C:mitochondrion"/>
    <property type="evidence" value="ECO:0007669"/>
    <property type="project" value="TreeGrafter"/>
</dbReference>
<proteinExistence type="inferred from homology"/>
<evidence type="ECO:0000256" key="6">
    <source>
        <dbReference type="RuleBase" id="RU363053"/>
    </source>
</evidence>
<reference evidence="9" key="4">
    <citation type="journal article" date="2015" name="G3 (Bethesda)">
        <title>Genome sequences of three phytopathogenic species of the Magnaporthaceae family of fungi.</title>
        <authorList>
            <person name="Okagaki L.H."/>
            <person name="Nunes C.C."/>
            <person name="Sailsbery J."/>
            <person name="Clay B."/>
            <person name="Brown D."/>
            <person name="John T."/>
            <person name="Oh Y."/>
            <person name="Young N."/>
            <person name="Fitzgerald M."/>
            <person name="Haas B.J."/>
            <person name="Zeng Q."/>
            <person name="Young S."/>
            <person name="Adiconis X."/>
            <person name="Fan L."/>
            <person name="Levin J.Z."/>
            <person name="Mitchell T.K."/>
            <person name="Okubara P.A."/>
            <person name="Farman M.L."/>
            <person name="Kohn L.M."/>
            <person name="Birren B."/>
            <person name="Ma L.-J."/>
            <person name="Dean R.A."/>
        </authorList>
    </citation>
    <scope>NUCLEOTIDE SEQUENCE</scope>
    <source>
        <strain evidence="9">R3-111a-1</strain>
    </source>
</reference>
<reference evidence="9" key="5">
    <citation type="submission" date="2018-04" db="UniProtKB">
        <authorList>
            <consortium name="EnsemblFungi"/>
        </authorList>
    </citation>
    <scope>IDENTIFICATION</scope>
    <source>
        <strain evidence="9">R3-111a-1</strain>
    </source>
</reference>
<evidence type="ECO:0000313" key="10">
    <source>
        <dbReference type="Proteomes" id="UP000006039"/>
    </source>
</evidence>
<dbReference type="eggNOG" id="KOG1944">
    <property type="taxonomic scope" value="Eukaryota"/>
</dbReference>
<evidence type="ECO:0000256" key="3">
    <source>
        <dbReference type="ARBA" id="ARBA00022692"/>
    </source>
</evidence>
<keyword evidence="3" id="KW-0812">Transmembrane</keyword>
<evidence type="ECO:0000256" key="5">
    <source>
        <dbReference type="ARBA" id="ARBA00023136"/>
    </source>
</evidence>
<gene>
    <name evidence="9" type="primary">20349553</name>
    <name evidence="8" type="ORF">GGTG_09095</name>
</gene>
<keyword evidence="4" id="KW-1133">Transmembrane helix</keyword>